<dbReference type="KEGG" id="pxi:J5O05_20525"/>
<proteinExistence type="predicted"/>
<keyword evidence="8" id="KW-1185">Reference proteome</keyword>
<evidence type="ECO:0000256" key="5">
    <source>
        <dbReference type="ARBA" id="ARBA00023136"/>
    </source>
</evidence>
<evidence type="ECO:0000256" key="3">
    <source>
        <dbReference type="ARBA" id="ARBA00022692"/>
    </source>
</evidence>
<dbReference type="AlphaFoldDB" id="A0A975DK92"/>
<name>A0A975DK92_9GAMM</name>
<organism evidence="7 8">
    <name type="scientific">Pseudoalteromonas xiamenensis</name>
    <dbReference type="NCBI Taxonomy" id="882626"/>
    <lineage>
        <taxon>Bacteria</taxon>
        <taxon>Pseudomonadati</taxon>
        <taxon>Pseudomonadota</taxon>
        <taxon>Gammaproteobacteria</taxon>
        <taxon>Alteromonadales</taxon>
        <taxon>Pseudoalteromonadaceae</taxon>
        <taxon>Pseudoalteromonas</taxon>
    </lineage>
</organism>
<dbReference type="Proteomes" id="UP000664904">
    <property type="component" value="Plasmid unnamed5"/>
</dbReference>
<gene>
    <name evidence="7" type="ORF">J5O05_20525</name>
</gene>
<keyword evidence="5 6" id="KW-0472">Membrane</keyword>
<dbReference type="PANTHER" id="PTHR30086">
    <property type="entry name" value="ARGININE EXPORTER PROTEIN ARGO"/>
    <property type="match status" value="1"/>
</dbReference>
<evidence type="ECO:0000256" key="2">
    <source>
        <dbReference type="ARBA" id="ARBA00022475"/>
    </source>
</evidence>
<dbReference type="Pfam" id="PF01810">
    <property type="entry name" value="LysE"/>
    <property type="match status" value="1"/>
</dbReference>
<feature type="transmembrane region" description="Helical" evidence="6">
    <location>
        <begin position="66"/>
        <end position="83"/>
    </location>
</feature>
<accession>A0A975DK92</accession>
<dbReference type="EMBL" id="CP072135">
    <property type="protein sequence ID" value="QTH73184.1"/>
    <property type="molecule type" value="Genomic_DNA"/>
</dbReference>
<dbReference type="GO" id="GO:0015171">
    <property type="term" value="F:amino acid transmembrane transporter activity"/>
    <property type="evidence" value="ECO:0007669"/>
    <property type="project" value="TreeGrafter"/>
</dbReference>
<evidence type="ECO:0000256" key="4">
    <source>
        <dbReference type="ARBA" id="ARBA00022989"/>
    </source>
</evidence>
<feature type="transmembrane region" description="Helical" evidence="6">
    <location>
        <begin position="104"/>
        <end position="123"/>
    </location>
</feature>
<geneLocation type="plasmid" evidence="7 8">
    <name>unnamed5</name>
</geneLocation>
<evidence type="ECO:0000313" key="8">
    <source>
        <dbReference type="Proteomes" id="UP000664904"/>
    </source>
</evidence>
<keyword evidence="4 6" id="KW-1133">Transmembrane helix</keyword>
<evidence type="ECO:0000256" key="6">
    <source>
        <dbReference type="SAM" id="Phobius"/>
    </source>
</evidence>
<dbReference type="GO" id="GO:0005886">
    <property type="term" value="C:plasma membrane"/>
    <property type="evidence" value="ECO:0007669"/>
    <property type="project" value="UniProtKB-SubCell"/>
</dbReference>
<dbReference type="RefSeq" id="WP_208844803.1">
    <property type="nucleotide sequence ID" value="NZ_CP072135.1"/>
</dbReference>
<protein>
    <submittedName>
        <fullName evidence="7">LysE family transporter</fullName>
    </submittedName>
</protein>
<feature type="transmembrane region" description="Helical" evidence="6">
    <location>
        <begin position="33"/>
        <end position="54"/>
    </location>
</feature>
<keyword evidence="7" id="KW-0614">Plasmid</keyword>
<reference evidence="7" key="1">
    <citation type="submission" date="2021-03" db="EMBL/GenBank/DDBJ databases">
        <title>Complete Genome of Pseudoalteromonas xiamenensis STKMTI.2, a new potential marine bacterium producing anti-Vibrio compounds.</title>
        <authorList>
            <person name="Handayani D.P."/>
            <person name="Isnansetyo A."/>
            <person name="Istiqomah I."/>
            <person name="Jumina J."/>
        </authorList>
    </citation>
    <scope>NUCLEOTIDE SEQUENCE</scope>
    <source>
        <strain evidence="7">STKMTI.2</strain>
        <plasmid evidence="7">unnamed5</plasmid>
    </source>
</reference>
<dbReference type="InterPro" id="IPR001123">
    <property type="entry name" value="LeuE-type"/>
</dbReference>
<evidence type="ECO:0000256" key="1">
    <source>
        <dbReference type="ARBA" id="ARBA00004651"/>
    </source>
</evidence>
<comment type="subcellular location">
    <subcellularLocation>
        <location evidence="1">Cell membrane</location>
        <topology evidence="1">Multi-pass membrane protein</topology>
    </subcellularLocation>
</comment>
<dbReference type="PANTHER" id="PTHR30086:SF20">
    <property type="entry name" value="ARGININE EXPORTER PROTEIN ARGO-RELATED"/>
    <property type="match status" value="1"/>
</dbReference>
<feature type="transmembrane region" description="Helical" evidence="6">
    <location>
        <begin position="168"/>
        <end position="189"/>
    </location>
</feature>
<evidence type="ECO:0000313" key="7">
    <source>
        <dbReference type="EMBL" id="QTH73184.1"/>
    </source>
</evidence>
<keyword evidence="3 6" id="KW-0812">Transmembrane</keyword>
<keyword evidence="2" id="KW-1003">Cell membrane</keyword>
<feature type="transmembrane region" description="Helical" evidence="6">
    <location>
        <begin position="135"/>
        <end position="156"/>
    </location>
</feature>
<sequence>MIDIIFYAFGVMYTPGPVNAIGLNNGIQNQPSIIRFFVGVGAAMFILFFGFAIVGETLMNEGIIKLASVLGSLYVLWLSYKVFNANIALKQECENRVLTFRDGLLMQLLNPKAMVVVLPVATIQFPAAGISGIEIILWCIGLAIFAFGAPFSYFLFGRLLGNSLKSEVALNIINKLMAFFLFIVAISMATNPFL</sequence>